<organism evidence="3 4">
    <name type="scientific">Phorcysia thermohydrogeniphila</name>
    <dbReference type="NCBI Taxonomy" id="936138"/>
    <lineage>
        <taxon>Bacteria</taxon>
        <taxon>Pseudomonadati</taxon>
        <taxon>Aquificota</taxon>
        <taxon>Aquificia</taxon>
        <taxon>Desulfurobacteriales</taxon>
        <taxon>Desulfurobacteriaceae</taxon>
        <taxon>Phorcysia</taxon>
    </lineage>
</organism>
<accession>A0A4R1GJW1</accession>
<dbReference type="FunFam" id="3.30.70.270:FF:000001">
    <property type="entry name" value="Diguanylate cyclase domain protein"/>
    <property type="match status" value="1"/>
</dbReference>
<dbReference type="InterPro" id="IPR050469">
    <property type="entry name" value="Diguanylate_Cyclase"/>
</dbReference>
<dbReference type="Gene3D" id="3.30.70.270">
    <property type="match status" value="1"/>
</dbReference>
<reference evidence="3 4" key="1">
    <citation type="submission" date="2019-03" db="EMBL/GenBank/DDBJ databases">
        <title>Genomic Encyclopedia of Archaeal and Bacterial Type Strains, Phase II (KMG-II): from individual species to whole genera.</title>
        <authorList>
            <person name="Goeker M."/>
        </authorList>
    </citation>
    <scope>NUCLEOTIDE SEQUENCE [LARGE SCALE GENOMIC DNA]</scope>
    <source>
        <strain evidence="3 4">DSM 24425</strain>
    </source>
</reference>
<evidence type="ECO:0000259" key="2">
    <source>
        <dbReference type="PROSITE" id="PS50887"/>
    </source>
</evidence>
<dbReference type="GO" id="GO:0005886">
    <property type="term" value="C:plasma membrane"/>
    <property type="evidence" value="ECO:0007669"/>
    <property type="project" value="TreeGrafter"/>
</dbReference>
<dbReference type="OrthoDB" id="9783388at2"/>
<dbReference type="PANTHER" id="PTHR45138">
    <property type="entry name" value="REGULATORY COMPONENTS OF SENSORY TRANSDUCTION SYSTEM"/>
    <property type="match status" value="1"/>
</dbReference>
<feature type="domain" description="GGDEF" evidence="2">
    <location>
        <begin position="70"/>
        <end position="199"/>
    </location>
</feature>
<dbReference type="EC" id="2.7.7.65" evidence="1"/>
<dbReference type="Proteomes" id="UP000295777">
    <property type="component" value="Unassembled WGS sequence"/>
</dbReference>
<evidence type="ECO:0000256" key="1">
    <source>
        <dbReference type="ARBA" id="ARBA00012528"/>
    </source>
</evidence>
<evidence type="ECO:0000313" key="4">
    <source>
        <dbReference type="Proteomes" id="UP000295777"/>
    </source>
</evidence>
<dbReference type="PROSITE" id="PS50887">
    <property type="entry name" value="GGDEF"/>
    <property type="match status" value="1"/>
</dbReference>
<dbReference type="NCBIfam" id="TIGR00254">
    <property type="entry name" value="GGDEF"/>
    <property type="match status" value="1"/>
</dbReference>
<name>A0A4R1GJW1_9BACT</name>
<dbReference type="Pfam" id="PF00990">
    <property type="entry name" value="GGDEF"/>
    <property type="match status" value="1"/>
</dbReference>
<sequence>MRDNIKLRIFINYLDELTRKYDEIFSLKEQLMKELQERATYDLLTGLYNRYALFDFLERELQRLKRKGKGKIYVVFLDLDNFKVVNDTFGHRKGDEILKAVAELLKENFRKYDIVSRFGGDEFVIVISDENGSCEINTLLSRVRKLIEEEFSPYSLSVSYGVAVAPDEGTDAYQLIQLADSRMYEMKNGKKGKTPPTIC</sequence>
<dbReference type="CDD" id="cd01949">
    <property type="entry name" value="GGDEF"/>
    <property type="match status" value="1"/>
</dbReference>
<dbReference type="PANTHER" id="PTHR45138:SF6">
    <property type="entry name" value="DIGUANYLATE CYCLASE DGCN"/>
    <property type="match status" value="1"/>
</dbReference>
<dbReference type="GO" id="GO:0052621">
    <property type="term" value="F:diguanylate cyclase activity"/>
    <property type="evidence" value="ECO:0007669"/>
    <property type="project" value="UniProtKB-EC"/>
</dbReference>
<dbReference type="InterPro" id="IPR043128">
    <property type="entry name" value="Rev_trsase/Diguanyl_cyclase"/>
</dbReference>
<dbReference type="RefSeq" id="WP_132526397.1">
    <property type="nucleotide sequence ID" value="NZ_SMFV01000003.1"/>
</dbReference>
<dbReference type="AlphaFoldDB" id="A0A4R1GJW1"/>
<dbReference type="SUPFAM" id="SSF55073">
    <property type="entry name" value="Nucleotide cyclase"/>
    <property type="match status" value="1"/>
</dbReference>
<dbReference type="SMART" id="SM00267">
    <property type="entry name" value="GGDEF"/>
    <property type="match status" value="1"/>
</dbReference>
<dbReference type="EMBL" id="SMFV01000003">
    <property type="protein sequence ID" value="TCK04562.1"/>
    <property type="molecule type" value="Genomic_DNA"/>
</dbReference>
<protein>
    <recommendedName>
        <fullName evidence="1">diguanylate cyclase</fullName>
        <ecNumber evidence="1">2.7.7.65</ecNumber>
    </recommendedName>
</protein>
<keyword evidence="4" id="KW-1185">Reference proteome</keyword>
<dbReference type="GO" id="GO:1902201">
    <property type="term" value="P:negative regulation of bacterial-type flagellum-dependent cell motility"/>
    <property type="evidence" value="ECO:0007669"/>
    <property type="project" value="TreeGrafter"/>
</dbReference>
<proteinExistence type="predicted"/>
<evidence type="ECO:0000313" key="3">
    <source>
        <dbReference type="EMBL" id="TCK04562.1"/>
    </source>
</evidence>
<dbReference type="InterPro" id="IPR000160">
    <property type="entry name" value="GGDEF_dom"/>
</dbReference>
<dbReference type="InterPro" id="IPR029787">
    <property type="entry name" value="Nucleotide_cyclase"/>
</dbReference>
<comment type="caution">
    <text evidence="3">The sequence shown here is derived from an EMBL/GenBank/DDBJ whole genome shotgun (WGS) entry which is preliminary data.</text>
</comment>
<gene>
    <name evidence="3" type="ORF">CLV27_0995</name>
</gene>
<dbReference type="GO" id="GO:0043709">
    <property type="term" value="P:cell adhesion involved in single-species biofilm formation"/>
    <property type="evidence" value="ECO:0007669"/>
    <property type="project" value="TreeGrafter"/>
</dbReference>